<gene>
    <name evidence="1" type="ORF">HPB50_008167</name>
</gene>
<name>A0ACB7S5K7_HYAAI</name>
<comment type="caution">
    <text evidence="1">The sequence shown here is derived from an EMBL/GenBank/DDBJ whole genome shotgun (WGS) entry which is preliminary data.</text>
</comment>
<evidence type="ECO:0000313" key="1">
    <source>
        <dbReference type="EMBL" id="KAH6930053.1"/>
    </source>
</evidence>
<sequence length="697" mass="77392">MNAGLASASGGRKSSRGFRSGLGLSGIFSSAQDTIVETVWKPLLCLGVVILLLASVVAFVLLTGEKSSETLRHCKRLMCKDPYEALGSLLNYSVKPCDDMYAHVCSPWTGGNTEHAGFLQESLDYYLTKMREIFERSDVNAVGEGLSDGLRTGGILFAQCLAAMKGQNVIEKDDIDFLKHRLLLTRIIGSKTAQEAVREGTEISFKFGLNAMLILRPQRLENTAVMYAFLGSAVKTYLPATADAKECVSAILTSMSIATDIETLSTAVVTQDRIVMAYQRRAKSAHKKIPVNRLREESPTLEALVASPMKRLARMSGLSEGYLLVRDYENVVSFIRLLTRSSGSNVAWYLVVQMLVDLFVFDYVERYEAKDKWHTLRACSGAVNKAMSHVWSSLGRQLMLNRTNHNPISDLFDNVRKELASNNSYLQEFLSGNAFSRLQKAVGGISCIMNHELLESQHKLVLRSAVLTPTHQSFVRSYVDVRQQTRSASLTWPPGVLWDLATLHEMEVTPIYREETNSMFLSTILEMPHVFYSDDAAHLLNYGVLGAALARELVGAVAPGASLDRAESLWSSEDTQQLLERLECYVDSAVANREGNTTNLKLEIFPWLVSVKIAYDALRKEFLLKKLDDSVWKIMQRQFFLRFCLAACQSPSAGLISARDKCIRPLSGNPAFVQAFDCPNASPMSHQPCKSPRSGGR</sequence>
<evidence type="ECO:0000313" key="2">
    <source>
        <dbReference type="Proteomes" id="UP000821845"/>
    </source>
</evidence>
<keyword evidence="2" id="KW-1185">Reference proteome</keyword>
<proteinExistence type="predicted"/>
<protein>
    <submittedName>
        <fullName evidence="1">Uncharacterized protein</fullName>
    </submittedName>
</protein>
<dbReference type="EMBL" id="CM023485">
    <property type="protein sequence ID" value="KAH6930053.1"/>
    <property type="molecule type" value="Genomic_DNA"/>
</dbReference>
<dbReference type="Proteomes" id="UP000821845">
    <property type="component" value="Chromosome 5"/>
</dbReference>
<reference evidence="1" key="1">
    <citation type="submission" date="2020-05" db="EMBL/GenBank/DDBJ databases">
        <title>Large-scale comparative analyses of tick genomes elucidate their genetic diversity and vector capacities.</title>
        <authorList>
            <person name="Jia N."/>
            <person name="Wang J."/>
            <person name="Shi W."/>
            <person name="Du L."/>
            <person name="Sun Y."/>
            <person name="Zhan W."/>
            <person name="Jiang J."/>
            <person name="Wang Q."/>
            <person name="Zhang B."/>
            <person name="Ji P."/>
            <person name="Sakyi L.B."/>
            <person name="Cui X."/>
            <person name="Yuan T."/>
            <person name="Jiang B."/>
            <person name="Yang W."/>
            <person name="Lam T.T.-Y."/>
            <person name="Chang Q."/>
            <person name="Ding S."/>
            <person name="Wang X."/>
            <person name="Zhu J."/>
            <person name="Ruan X."/>
            <person name="Zhao L."/>
            <person name="Wei J."/>
            <person name="Que T."/>
            <person name="Du C."/>
            <person name="Cheng J."/>
            <person name="Dai P."/>
            <person name="Han X."/>
            <person name="Huang E."/>
            <person name="Gao Y."/>
            <person name="Liu J."/>
            <person name="Shao H."/>
            <person name="Ye R."/>
            <person name="Li L."/>
            <person name="Wei W."/>
            <person name="Wang X."/>
            <person name="Wang C."/>
            <person name="Yang T."/>
            <person name="Huo Q."/>
            <person name="Li W."/>
            <person name="Guo W."/>
            <person name="Chen H."/>
            <person name="Zhou L."/>
            <person name="Ni X."/>
            <person name="Tian J."/>
            <person name="Zhou Y."/>
            <person name="Sheng Y."/>
            <person name="Liu T."/>
            <person name="Pan Y."/>
            <person name="Xia L."/>
            <person name="Li J."/>
            <person name="Zhao F."/>
            <person name="Cao W."/>
        </authorList>
    </citation>
    <scope>NUCLEOTIDE SEQUENCE</scope>
    <source>
        <strain evidence="1">Hyas-2018</strain>
    </source>
</reference>
<accession>A0ACB7S5K7</accession>
<organism evidence="1 2">
    <name type="scientific">Hyalomma asiaticum</name>
    <name type="common">Tick</name>
    <dbReference type="NCBI Taxonomy" id="266040"/>
    <lineage>
        <taxon>Eukaryota</taxon>
        <taxon>Metazoa</taxon>
        <taxon>Ecdysozoa</taxon>
        <taxon>Arthropoda</taxon>
        <taxon>Chelicerata</taxon>
        <taxon>Arachnida</taxon>
        <taxon>Acari</taxon>
        <taxon>Parasitiformes</taxon>
        <taxon>Ixodida</taxon>
        <taxon>Ixodoidea</taxon>
        <taxon>Ixodidae</taxon>
        <taxon>Hyalomminae</taxon>
        <taxon>Hyalomma</taxon>
    </lineage>
</organism>